<protein>
    <submittedName>
        <fullName evidence="7">OmpA family protein</fullName>
    </submittedName>
</protein>
<feature type="domain" description="OmpA-like" evidence="6">
    <location>
        <begin position="176"/>
        <end position="293"/>
    </location>
</feature>
<sequence length="294" mass="30774">MKTALKLLCGVMLVALLGLAAIMNDAMPGSVASAETKLRTLTSDALGVSAAQWADYEIDGQKIILSGEASDPDARQAVIQRIKSAGGRGGIITGPVSSVDASALVVAAPLSEELAEPDDSIAQSALEEVTAPSQEPDAPETEEIRVTEIADTPPMETREEIDRSALTAVAENDCIKELKSTIEAHSIDFASARAELDNQARAHLSGIAMIMKNCPSARLNITGHTDASGNAARNLQLSGYRADAVRTYLTSVGISASRLSAQGVGSRSPLVSNETPRGRAQNRRIEIEVITGGE</sequence>
<evidence type="ECO:0000313" key="7">
    <source>
        <dbReference type="EMBL" id="WDI31357.1"/>
    </source>
</evidence>
<evidence type="ECO:0000259" key="6">
    <source>
        <dbReference type="PROSITE" id="PS51123"/>
    </source>
</evidence>
<dbReference type="EMBL" id="CP118166">
    <property type="protein sequence ID" value="WDI31357.1"/>
    <property type="molecule type" value="Genomic_DNA"/>
</dbReference>
<name>A0AAE9ZE50_9PROT</name>
<comment type="subcellular location">
    <subcellularLocation>
        <location evidence="1">Cell outer membrane</location>
    </subcellularLocation>
</comment>
<dbReference type="RefSeq" id="WP_274493246.1">
    <property type="nucleotide sequence ID" value="NZ_CP118166.1"/>
</dbReference>
<evidence type="ECO:0000256" key="2">
    <source>
        <dbReference type="ARBA" id="ARBA00023136"/>
    </source>
</evidence>
<dbReference type="PANTHER" id="PTHR30329:SF21">
    <property type="entry name" value="LIPOPROTEIN YIAD-RELATED"/>
    <property type="match status" value="1"/>
</dbReference>
<proteinExistence type="predicted"/>
<dbReference type="Proteomes" id="UP001214043">
    <property type="component" value="Chromosome"/>
</dbReference>
<evidence type="ECO:0000256" key="3">
    <source>
        <dbReference type="ARBA" id="ARBA00023237"/>
    </source>
</evidence>
<gene>
    <name evidence="7" type="ORF">PUV54_15515</name>
</gene>
<dbReference type="InterPro" id="IPR006664">
    <property type="entry name" value="OMP_bac"/>
</dbReference>
<keyword evidence="8" id="KW-1185">Reference proteome</keyword>
<reference evidence="7" key="1">
    <citation type="submission" date="2023-02" db="EMBL/GenBank/DDBJ databases">
        <title>Genome sequence of Hyphococcus flavus.</title>
        <authorList>
            <person name="Rong J.-C."/>
            <person name="Zhao Q."/>
            <person name="Yi M."/>
            <person name="Wu J.-Y."/>
        </authorList>
    </citation>
    <scope>NUCLEOTIDE SEQUENCE</scope>
    <source>
        <strain evidence="7">MCCC 1K03223</strain>
    </source>
</reference>
<dbReference type="PRINTS" id="PR01021">
    <property type="entry name" value="OMPADOMAIN"/>
</dbReference>
<accession>A0AAE9ZE50</accession>
<dbReference type="CDD" id="cd07185">
    <property type="entry name" value="OmpA_C-like"/>
    <property type="match status" value="1"/>
</dbReference>
<keyword evidence="2 4" id="KW-0472">Membrane</keyword>
<evidence type="ECO:0000256" key="1">
    <source>
        <dbReference type="ARBA" id="ARBA00004442"/>
    </source>
</evidence>
<keyword evidence="5" id="KW-0732">Signal</keyword>
<dbReference type="InterPro" id="IPR006665">
    <property type="entry name" value="OmpA-like"/>
</dbReference>
<dbReference type="Gene3D" id="3.30.1330.60">
    <property type="entry name" value="OmpA-like domain"/>
    <property type="match status" value="1"/>
</dbReference>
<dbReference type="PROSITE" id="PS51123">
    <property type="entry name" value="OMPA_2"/>
    <property type="match status" value="1"/>
</dbReference>
<dbReference type="InterPro" id="IPR036737">
    <property type="entry name" value="OmpA-like_sf"/>
</dbReference>
<feature type="chain" id="PRO_5041979581" evidence="5">
    <location>
        <begin position="21"/>
        <end position="294"/>
    </location>
</feature>
<dbReference type="PANTHER" id="PTHR30329">
    <property type="entry name" value="STATOR ELEMENT OF FLAGELLAR MOTOR COMPLEX"/>
    <property type="match status" value="1"/>
</dbReference>
<evidence type="ECO:0000256" key="5">
    <source>
        <dbReference type="SAM" id="SignalP"/>
    </source>
</evidence>
<dbReference type="KEGG" id="hfl:PUV54_15515"/>
<dbReference type="AlphaFoldDB" id="A0AAE9ZE50"/>
<evidence type="ECO:0000256" key="4">
    <source>
        <dbReference type="PROSITE-ProRule" id="PRU00473"/>
    </source>
</evidence>
<evidence type="ECO:0000313" key="8">
    <source>
        <dbReference type="Proteomes" id="UP001214043"/>
    </source>
</evidence>
<dbReference type="GO" id="GO:0009279">
    <property type="term" value="C:cell outer membrane"/>
    <property type="evidence" value="ECO:0007669"/>
    <property type="project" value="UniProtKB-SubCell"/>
</dbReference>
<dbReference type="Pfam" id="PF00691">
    <property type="entry name" value="OmpA"/>
    <property type="match status" value="1"/>
</dbReference>
<feature type="signal peptide" evidence="5">
    <location>
        <begin position="1"/>
        <end position="20"/>
    </location>
</feature>
<organism evidence="7 8">
    <name type="scientific">Hyphococcus flavus</name>
    <dbReference type="NCBI Taxonomy" id="1866326"/>
    <lineage>
        <taxon>Bacteria</taxon>
        <taxon>Pseudomonadati</taxon>
        <taxon>Pseudomonadota</taxon>
        <taxon>Alphaproteobacteria</taxon>
        <taxon>Parvularculales</taxon>
        <taxon>Parvularculaceae</taxon>
        <taxon>Hyphococcus</taxon>
    </lineage>
</organism>
<keyword evidence="3" id="KW-0998">Cell outer membrane</keyword>
<dbReference type="InterPro" id="IPR050330">
    <property type="entry name" value="Bact_OuterMem_StrucFunc"/>
</dbReference>
<dbReference type="SUPFAM" id="SSF103088">
    <property type="entry name" value="OmpA-like"/>
    <property type="match status" value="1"/>
</dbReference>